<evidence type="ECO:0000313" key="7">
    <source>
        <dbReference type="Proteomes" id="UP000317691"/>
    </source>
</evidence>
<accession>A0A538TP50</accession>
<dbReference type="AlphaFoldDB" id="A0A538TP50"/>
<gene>
    <name evidence="6" type="ORF">E6K79_04845</name>
</gene>
<evidence type="ECO:0000259" key="5">
    <source>
        <dbReference type="Pfam" id="PF01258"/>
    </source>
</evidence>
<keyword evidence="2" id="KW-0863">Zinc-finger</keyword>
<dbReference type="PROSITE" id="PS51128">
    <property type="entry name" value="ZF_DKSA_2"/>
    <property type="match status" value="1"/>
</dbReference>
<evidence type="ECO:0000256" key="3">
    <source>
        <dbReference type="ARBA" id="ARBA00022833"/>
    </source>
</evidence>
<keyword evidence="3" id="KW-0862">Zinc</keyword>
<dbReference type="PANTHER" id="PTHR33823">
    <property type="entry name" value="RNA POLYMERASE-BINDING TRANSCRIPTION FACTOR DKSA-RELATED"/>
    <property type="match status" value="1"/>
</dbReference>
<dbReference type="Proteomes" id="UP000317691">
    <property type="component" value="Unassembled WGS sequence"/>
</dbReference>
<protein>
    <submittedName>
        <fullName evidence="6">TraR/DksA family transcriptional regulator</fullName>
    </submittedName>
</protein>
<feature type="zinc finger region" description="dksA C4-type" evidence="4">
    <location>
        <begin position="92"/>
        <end position="116"/>
    </location>
</feature>
<comment type="caution">
    <text evidence="6">The sequence shown here is derived from an EMBL/GenBank/DDBJ whole genome shotgun (WGS) entry which is preliminary data.</text>
</comment>
<sequence length="129" mass="14630">MLTKKDLKHFEERLLDERRKLLSQLGYLEKTMNQTQRDAGGDLSAYSFHMADMGTDAMEREKAFLFASAEGRLLYSVDEALRRLYRSEYGDCGECGKEIGKARLDAIPFAGLCVSCQEKQEKGSNSFRG</sequence>
<evidence type="ECO:0000256" key="2">
    <source>
        <dbReference type="ARBA" id="ARBA00022771"/>
    </source>
</evidence>
<name>A0A538TP50_UNCEI</name>
<dbReference type="SUPFAM" id="SSF57716">
    <property type="entry name" value="Glucocorticoid receptor-like (DNA-binding domain)"/>
    <property type="match status" value="1"/>
</dbReference>
<dbReference type="SUPFAM" id="SSF109635">
    <property type="entry name" value="DnaK suppressor protein DksA, alpha-hairpin domain"/>
    <property type="match status" value="1"/>
</dbReference>
<dbReference type="InterPro" id="IPR037187">
    <property type="entry name" value="DnaK_N"/>
</dbReference>
<organism evidence="6 7">
    <name type="scientific">Eiseniibacteriota bacterium</name>
    <dbReference type="NCBI Taxonomy" id="2212470"/>
    <lineage>
        <taxon>Bacteria</taxon>
        <taxon>Candidatus Eiseniibacteriota</taxon>
    </lineage>
</organism>
<dbReference type="EMBL" id="VBOZ01000013">
    <property type="protein sequence ID" value="TMQ65384.1"/>
    <property type="molecule type" value="Genomic_DNA"/>
</dbReference>
<dbReference type="PANTHER" id="PTHR33823:SF4">
    <property type="entry name" value="GENERAL STRESS PROTEIN 16O"/>
    <property type="match status" value="1"/>
</dbReference>
<dbReference type="GO" id="GO:0008270">
    <property type="term" value="F:zinc ion binding"/>
    <property type="evidence" value="ECO:0007669"/>
    <property type="project" value="UniProtKB-KW"/>
</dbReference>
<evidence type="ECO:0000256" key="4">
    <source>
        <dbReference type="PROSITE-ProRule" id="PRU00510"/>
    </source>
</evidence>
<dbReference type="Pfam" id="PF01258">
    <property type="entry name" value="zf-dskA_traR"/>
    <property type="match status" value="1"/>
</dbReference>
<dbReference type="Gene3D" id="1.20.120.910">
    <property type="entry name" value="DksA, coiled-coil domain"/>
    <property type="match status" value="1"/>
</dbReference>
<feature type="domain" description="Zinc finger DksA/TraR C4-type" evidence="5">
    <location>
        <begin position="88"/>
        <end position="122"/>
    </location>
</feature>
<keyword evidence="1" id="KW-0479">Metal-binding</keyword>
<dbReference type="InterPro" id="IPR000962">
    <property type="entry name" value="Znf_DskA_TraR"/>
</dbReference>
<evidence type="ECO:0000256" key="1">
    <source>
        <dbReference type="ARBA" id="ARBA00022723"/>
    </source>
</evidence>
<evidence type="ECO:0000313" key="6">
    <source>
        <dbReference type="EMBL" id="TMQ65384.1"/>
    </source>
</evidence>
<reference evidence="6 7" key="1">
    <citation type="journal article" date="2019" name="Nat. Microbiol.">
        <title>Mediterranean grassland soil C-N compound turnover is dependent on rainfall and depth, and is mediated by genomically divergent microorganisms.</title>
        <authorList>
            <person name="Diamond S."/>
            <person name="Andeer P.F."/>
            <person name="Li Z."/>
            <person name="Crits-Christoph A."/>
            <person name="Burstein D."/>
            <person name="Anantharaman K."/>
            <person name="Lane K.R."/>
            <person name="Thomas B.C."/>
            <person name="Pan C."/>
            <person name="Northen T.R."/>
            <person name="Banfield J.F."/>
        </authorList>
    </citation>
    <scope>NUCLEOTIDE SEQUENCE [LARGE SCALE GENOMIC DNA]</scope>
    <source>
        <strain evidence="6">WS_9</strain>
    </source>
</reference>
<proteinExistence type="predicted"/>